<protein>
    <submittedName>
        <fullName evidence="11">FtsQ-type POTRA domain-containing protein</fullName>
    </submittedName>
</protein>
<accession>A0A5Q2FIP6</accession>
<feature type="region of interest" description="Disordered" evidence="8">
    <location>
        <begin position="1"/>
        <end position="34"/>
    </location>
</feature>
<dbReference type="PROSITE" id="PS51779">
    <property type="entry name" value="POTRA"/>
    <property type="match status" value="1"/>
</dbReference>
<dbReference type="KEGG" id="rain:Rai3103_11785"/>
<keyword evidence="12" id="KW-1185">Reference proteome</keyword>
<proteinExistence type="predicted"/>
<feature type="domain" description="POTRA" evidence="10">
    <location>
        <begin position="82"/>
        <end position="150"/>
    </location>
</feature>
<dbReference type="EMBL" id="CP045725">
    <property type="protein sequence ID" value="QGF24236.1"/>
    <property type="molecule type" value="Genomic_DNA"/>
</dbReference>
<dbReference type="GO" id="GO:0051301">
    <property type="term" value="P:cell division"/>
    <property type="evidence" value="ECO:0007669"/>
    <property type="project" value="UniProtKB-KW"/>
</dbReference>
<dbReference type="Gene3D" id="3.10.20.310">
    <property type="entry name" value="membrane protein fhac"/>
    <property type="match status" value="1"/>
</dbReference>
<evidence type="ECO:0000256" key="2">
    <source>
        <dbReference type="ARBA" id="ARBA00022475"/>
    </source>
</evidence>
<keyword evidence="7" id="KW-0131">Cell cycle</keyword>
<dbReference type="PANTHER" id="PTHR37820:SF1">
    <property type="entry name" value="CELL DIVISION PROTEIN FTSQ"/>
    <property type="match status" value="1"/>
</dbReference>
<dbReference type="Proteomes" id="UP000386847">
    <property type="component" value="Chromosome"/>
</dbReference>
<evidence type="ECO:0000256" key="6">
    <source>
        <dbReference type="ARBA" id="ARBA00023136"/>
    </source>
</evidence>
<evidence type="ECO:0000256" key="7">
    <source>
        <dbReference type="ARBA" id="ARBA00023306"/>
    </source>
</evidence>
<comment type="subcellular location">
    <subcellularLocation>
        <location evidence="1">Membrane</location>
    </subcellularLocation>
</comment>
<dbReference type="AlphaFoldDB" id="A0A5Q2FIP6"/>
<reference evidence="11 12" key="1">
    <citation type="submission" date="2019-10" db="EMBL/GenBank/DDBJ databases">
        <title>Genomic analysis of Raineyella sp. CBA3103.</title>
        <authorList>
            <person name="Roh S.W."/>
        </authorList>
    </citation>
    <scope>NUCLEOTIDE SEQUENCE [LARGE SCALE GENOMIC DNA]</scope>
    <source>
        <strain evidence="11 12">CBA3103</strain>
    </source>
</reference>
<evidence type="ECO:0000256" key="4">
    <source>
        <dbReference type="ARBA" id="ARBA00022692"/>
    </source>
</evidence>
<keyword evidence="4 9" id="KW-0812">Transmembrane</keyword>
<dbReference type="InterPro" id="IPR005548">
    <property type="entry name" value="Cell_div_FtsQ/DivIB_C"/>
</dbReference>
<evidence type="ECO:0000259" key="10">
    <source>
        <dbReference type="PROSITE" id="PS51779"/>
    </source>
</evidence>
<organism evidence="11 12">
    <name type="scientific">Raineyella fluvialis</name>
    <dbReference type="NCBI Taxonomy" id="2662261"/>
    <lineage>
        <taxon>Bacteria</taxon>
        <taxon>Bacillati</taxon>
        <taxon>Actinomycetota</taxon>
        <taxon>Actinomycetes</taxon>
        <taxon>Propionibacteriales</taxon>
        <taxon>Propionibacteriaceae</taxon>
        <taxon>Raineyella</taxon>
    </lineage>
</organism>
<evidence type="ECO:0000256" key="5">
    <source>
        <dbReference type="ARBA" id="ARBA00022989"/>
    </source>
</evidence>
<name>A0A5Q2FIP6_9ACTN</name>
<dbReference type="Pfam" id="PF03799">
    <property type="entry name" value="FtsQ_DivIB_C"/>
    <property type="match status" value="1"/>
</dbReference>
<sequence length="273" mass="29036">MGRRVPPPAQAREGAGASAEPGSRRARERRAVPRDGVADLSGPIRLRRERALRRQRRRLAVALVISVLVAVAVWLLALSPVFATRAVDVQGTSLLTPDQVIAAAQVPDSVPLVRQDTTEIATRVRSLAPVRDVTVLRSWPHTISLQITERSPVVAFPVNGTYVLVDAEGRAYAQVGDAPKDVLQAQGNPGDSAVTSAVGRTVATLPAAIRAQVRSVRADSAAAVTLELDKGRTVVWGGPEDPQLKGQVLTVLLKQVDGAKVYDVSAPAFPTTR</sequence>
<dbReference type="RefSeq" id="WP_153572765.1">
    <property type="nucleotide sequence ID" value="NZ_CP045725.1"/>
</dbReference>
<keyword evidence="6 9" id="KW-0472">Membrane</keyword>
<dbReference type="Pfam" id="PF08478">
    <property type="entry name" value="POTRA_1"/>
    <property type="match status" value="1"/>
</dbReference>
<keyword evidence="3" id="KW-0132">Cell division</keyword>
<evidence type="ECO:0000256" key="9">
    <source>
        <dbReference type="SAM" id="Phobius"/>
    </source>
</evidence>
<feature type="compositionally biased region" description="Basic and acidic residues" evidence="8">
    <location>
        <begin position="22"/>
        <end position="34"/>
    </location>
</feature>
<evidence type="ECO:0000256" key="3">
    <source>
        <dbReference type="ARBA" id="ARBA00022618"/>
    </source>
</evidence>
<evidence type="ECO:0000256" key="8">
    <source>
        <dbReference type="SAM" id="MobiDB-lite"/>
    </source>
</evidence>
<keyword evidence="2" id="KW-1003">Cell membrane</keyword>
<dbReference type="InterPro" id="IPR013685">
    <property type="entry name" value="POTRA_FtsQ_type"/>
</dbReference>
<gene>
    <name evidence="11" type="ORF">Rai3103_11785</name>
</gene>
<evidence type="ECO:0000256" key="1">
    <source>
        <dbReference type="ARBA" id="ARBA00004370"/>
    </source>
</evidence>
<dbReference type="PANTHER" id="PTHR37820">
    <property type="entry name" value="CELL DIVISION PROTEIN DIVIB"/>
    <property type="match status" value="1"/>
</dbReference>
<keyword evidence="5 9" id="KW-1133">Transmembrane helix</keyword>
<feature type="compositionally biased region" description="Low complexity" evidence="8">
    <location>
        <begin position="11"/>
        <end position="21"/>
    </location>
</feature>
<evidence type="ECO:0000313" key="12">
    <source>
        <dbReference type="Proteomes" id="UP000386847"/>
    </source>
</evidence>
<feature type="transmembrane region" description="Helical" evidence="9">
    <location>
        <begin position="59"/>
        <end position="83"/>
    </location>
</feature>
<evidence type="ECO:0000313" key="11">
    <source>
        <dbReference type="EMBL" id="QGF24236.1"/>
    </source>
</evidence>
<dbReference type="InterPro" id="IPR050487">
    <property type="entry name" value="FtsQ_DivIB"/>
</dbReference>
<dbReference type="InterPro" id="IPR034746">
    <property type="entry name" value="POTRA"/>
</dbReference>
<dbReference type="GO" id="GO:0005886">
    <property type="term" value="C:plasma membrane"/>
    <property type="evidence" value="ECO:0007669"/>
    <property type="project" value="TreeGrafter"/>
</dbReference>